<evidence type="ECO:0000313" key="2">
    <source>
        <dbReference type="EMBL" id="KAK6309414.1"/>
    </source>
</evidence>
<reference evidence="2 3" key="1">
    <citation type="submission" date="2021-04" db="EMBL/GenBank/DDBJ databases">
        <authorList>
            <person name="De Guttry C."/>
            <person name="Zahm M."/>
            <person name="Klopp C."/>
            <person name="Cabau C."/>
            <person name="Louis A."/>
            <person name="Berthelot C."/>
            <person name="Parey E."/>
            <person name="Roest Crollius H."/>
            <person name="Montfort J."/>
            <person name="Robinson-Rechavi M."/>
            <person name="Bucao C."/>
            <person name="Bouchez O."/>
            <person name="Gislard M."/>
            <person name="Lluch J."/>
            <person name="Milhes M."/>
            <person name="Lampietro C."/>
            <person name="Lopez Roques C."/>
            <person name="Donnadieu C."/>
            <person name="Braasch I."/>
            <person name="Desvignes T."/>
            <person name="Postlethwait J."/>
            <person name="Bobe J."/>
            <person name="Wedekind C."/>
            <person name="Guiguen Y."/>
        </authorList>
    </citation>
    <scope>NUCLEOTIDE SEQUENCE [LARGE SCALE GENOMIC DNA]</scope>
    <source>
        <strain evidence="2">Cs_M1</strain>
        <tissue evidence="2">Blood</tissue>
    </source>
</reference>
<evidence type="ECO:0000313" key="3">
    <source>
        <dbReference type="Proteomes" id="UP001356427"/>
    </source>
</evidence>
<name>A0AAN8LHC1_9TELE</name>
<sequence>MLLHLCFWEEPSGATERTPPSHPTNSVNPPGPTMHFPHLCINSHSFRNYHPASCGNVNVTKLQYYLNVLNYHPASCGNVNVKPHWPVITTNP</sequence>
<organism evidence="2 3">
    <name type="scientific">Coregonus suidteri</name>
    <dbReference type="NCBI Taxonomy" id="861788"/>
    <lineage>
        <taxon>Eukaryota</taxon>
        <taxon>Metazoa</taxon>
        <taxon>Chordata</taxon>
        <taxon>Craniata</taxon>
        <taxon>Vertebrata</taxon>
        <taxon>Euteleostomi</taxon>
        <taxon>Actinopterygii</taxon>
        <taxon>Neopterygii</taxon>
        <taxon>Teleostei</taxon>
        <taxon>Protacanthopterygii</taxon>
        <taxon>Salmoniformes</taxon>
        <taxon>Salmonidae</taxon>
        <taxon>Coregoninae</taxon>
        <taxon>Coregonus</taxon>
    </lineage>
</organism>
<protein>
    <submittedName>
        <fullName evidence="2">Uncharacterized protein</fullName>
    </submittedName>
</protein>
<proteinExistence type="predicted"/>
<feature type="region of interest" description="Disordered" evidence="1">
    <location>
        <begin position="8"/>
        <end position="30"/>
    </location>
</feature>
<keyword evidence="3" id="KW-1185">Reference proteome</keyword>
<dbReference type="AlphaFoldDB" id="A0AAN8LHC1"/>
<evidence type="ECO:0000256" key="1">
    <source>
        <dbReference type="SAM" id="MobiDB-lite"/>
    </source>
</evidence>
<comment type="caution">
    <text evidence="2">The sequence shown here is derived from an EMBL/GenBank/DDBJ whole genome shotgun (WGS) entry which is preliminary data.</text>
</comment>
<dbReference type="EMBL" id="JAGTTL010000018">
    <property type="protein sequence ID" value="KAK6309414.1"/>
    <property type="molecule type" value="Genomic_DNA"/>
</dbReference>
<gene>
    <name evidence="2" type="ORF">J4Q44_G00208770</name>
</gene>
<dbReference type="Proteomes" id="UP001356427">
    <property type="component" value="Unassembled WGS sequence"/>
</dbReference>
<accession>A0AAN8LHC1</accession>